<evidence type="ECO:0000313" key="2">
    <source>
        <dbReference type="Proteomes" id="UP000837857"/>
    </source>
</evidence>
<protein>
    <submittedName>
        <fullName evidence="1">Uncharacterized protein</fullName>
    </submittedName>
</protein>
<name>A0ABN8HXW7_9NEOP</name>
<keyword evidence="2" id="KW-1185">Reference proteome</keyword>
<reference evidence="1" key="1">
    <citation type="submission" date="2022-03" db="EMBL/GenBank/DDBJ databases">
        <authorList>
            <person name="Martin H S."/>
        </authorList>
    </citation>
    <scope>NUCLEOTIDE SEQUENCE</scope>
</reference>
<dbReference type="Proteomes" id="UP000837857">
    <property type="component" value="Chromosome 13"/>
</dbReference>
<proteinExistence type="predicted"/>
<accession>A0ABN8HXW7</accession>
<evidence type="ECO:0000313" key="1">
    <source>
        <dbReference type="EMBL" id="CAH2041207.1"/>
    </source>
</evidence>
<feature type="non-terminal residue" evidence="1">
    <location>
        <position position="83"/>
    </location>
</feature>
<gene>
    <name evidence="1" type="ORF">IPOD504_LOCUS2987</name>
</gene>
<organism evidence="1 2">
    <name type="scientific">Iphiclides podalirius</name>
    <name type="common">scarce swallowtail</name>
    <dbReference type="NCBI Taxonomy" id="110791"/>
    <lineage>
        <taxon>Eukaryota</taxon>
        <taxon>Metazoa</taxon>
        <taxon>Ecdysozoa</taxon>
        <taxon>Arthropoda</taxon>
        <taxon>Hexapoda</taxon>
        <taxon>Insecta</taxon>
        <taxon>Pterygota</taxon>
        <taxon>Neoptera</taxon>
        <taxon>Endopterygota</taxon>
        <taxon>Lepidoptera</taxon>
        <taxon>Glossata</taxon>
        <taxon>Ditrysia</taxon>
        <taxon>Papilionoidea</taxon>
        <taxon>Papilionidae</taxon>
        <taxon>Papilioninae</taxon>
        <taxon>Iphiclides</taxon>
    </lineage>
</organism>
<sequence>MSAVERYRTFFFAPRRVGLPHSAASSVTNSRAMKWKSLVPGSRCRDSGSAVRRCAPIGILNISGAPATLTVKSVRHRVPLPYP</sequence>
<dbReference type="EMBL" id="OW152825">
    <property type="protein sequence ID" value="CAH2041207.1"/>
    <property type="molecule type" value="Genomic_DNA"/>
</dbReference>